<reference evidence="9" key="1">
    <citation type="submission" date="2021-01" db="EMBL/GenBank/DDBJ databases">
        <title>Whole genome shotgun sequence of Actinoplanes ferrugineus NBRC 15555.</title>
        <authorList>
            <person name="Komaki H."/>
            <person name="Tamura T."/>
        </authorList>
    </citation>
    <scope>NUCLEOTIDE SEQUENCE</scope>
    <source>
        <strain evidence="9">NBRC 15555</strain>
    </source>
</reference>
<evidence type="ECO:0000256" key="3">
    <source>
        <dbReference type="ARBA" id="ARBA00022692"/>
    </source>
</evidence>
<dbReference type="PANTHER" id="PTHR30572:SF4">
    <property type="entry name" value="ABC TRANSPORTER PERMEASE YTRF"/>
    <property type="match status" value="1"/>
</dbReference>
<keyword evidence="10" id="KW-1185">Reference proteome</keyword>
<dbReference type="InterPro" id="IPR003838">
    <property type="entry name" value="ABC3_permease_C"/>
</dbReference>
<dbReference type="Proteomes" id="UP000598174">
    <property type="component" value="Unassembled WGS sequence"/>
</dbReference>
<evidence type="ECO:0000256" key="7">
    <source>
        <dbReference type="SAM" id="Phobius"/>
    </source>
</evidence>
<evidence type="ECO:0000259" key="8">
    <source>
        <dbReference type="Pfam" id="PF02687"/>
    </source>
</evidence>
<evidence type="ECO:0000313" key="9">
    <source>
        <dbReference type="EMBL" id="GIE15704.1"/>
    </source>
</evidence>
<keyword evidence="3 7" id="KW-0812">Transmembrane</keyword>
<evidence type="ECO:0000256" key="5">
    <source>
        <dbReference type="ARBA" id="ARBA00023136"/>
    </source>
</evidence>
<dbReference type="GO" id="GO:0005886">
    <property type="term" value="C:plasma membrane"/>
    <property type="evidence" value="ECO:0007669"/>
    <property type="project" value="UniProtKB-SubCell"/>
</dbReference>
<comment type="similarity">
    <text evidence="6">Belongs to the ABC-4 integral membrane protein family.</text>
</comment>
<evidence type="ECO:0000313" key="10">
    <source>
        <dbReference type="Proteomes" id="UP000598174"/>
    </source>
</evidence>
<gene>
    <name evidence="9" type="ORF">Afe05nite_75440</name>
</gene>
<evidence type="ECO:0000256" key="1">
    <source>
        <dbReference type="ARBA" id="ARBA00004651"/>
    </source>
</evidence>
<dbReference type="PANTHER" id="PTHR30572">
    <property type="entry name" value="MEMBRANE COMPONENT OF TRANSPORTER-RELATED"/>
    <property type="match status" value="1"/>
</dbReference>
<dbReference type="GO" id="GO:0022857">
    <property type="term" value="F:transmembrane transporter activity"/>
    <property type="evidence" value="ECO:0007669"/>
    <property type="project" value="TreeGrafter"/>
</dbReference>
<dbReference type="Pfam" id="PF02687">
    <property type="entry name" value="FtsX"/>
    <property type="match status" value="1"/>
</dbReference>
<feature type="transmembrane region" description="Helical" evidence="7">
    <location>
        <begin position="42"/>
        <end position="71"/>
    </location>
</feature>
<feature type="transmembrane region" description="Helical" evidence="7">
    <location>
        <begin position="6"/>
        <end position="22"/>
    </location>
</feature>
<sequence length="128" mass="13244">MFTDLLAVVAALGVFNTVLLTTRERRWDLGMLKTIGMTPRQITVLAAASVTAIGAAGGLLGIPVGVVAHWLIVDNVGVVAFPESIKDVWRLPQLAGLAVAGVVIAVLGALAPARSAARLTIGEVLHTE</sequence>
<accession>A0A919J8W1</accession>
<dbReference type="AlphaFoldDB" id="A0A919J8W1"/>
<keyword evidence="4 7" id="KW-1133">Transmembrane helix</keyword>
<comment type="subcellular location">
    <subcellularLocation>
        <location evidence="1">Cell membrane</location>
        <topology evidence="1">Multi-pass membrane protein</topology>
    </subcellularLocation>
</comment>
<name>A0A919J8W1_9ACTN</name>
<feature type="transmembrane region" description="Helical" evidence="7">
    <location>
        <begin position="91"/>
        <end position="111"/>
    </location>
</feature>
<protein>
    <recommendedName>
        <fullName evidence="8">ABC3 transporter permease C-terminal domain-containing protein</fullName>
    </recommendedName>
</protein>
<evidence type="ECO:0000256" key="6">
    <source>
        <dbReference type="ARBA" id="ARBA00038076"/>
    </source>
</evidence>
<dbReference type="InterPro" id="IPR050250">
    <property type="entry name" value="Macrolide_Exporter_MacB"/>
</dbReference>
<feature type="domain" description="ABC3 transporter permease C-terminal" evidence="8">
    <location>
        <begin position="5"/>
        <end position="120"/>
    </location>
</feature>
<evidence type="ECO:0000256" key="4">
    <source>
        <dbReference type="ARBA" id="ARBA00022989"/>
    </source>
</evidence>
<dbReference type="EMBL" id="BOMM01000070">
    <property type="protein sequence ID" value="GIE15704.1"/>
    <property type="molecule type" value="Genomic_DNA"/>
</dbReference>
<comment type="caution">
    <text evidence="9">The sequence shown here is derived from an EMBL/GenBank/DDBJ whole genome shotgun (WGS) entry which is preliminary data.</text>
</comment>
<keyword evidence="5 7" id="KW-0472">Membrane</keyword>
<proteinExistence type="inferred from homology"/>
<keyword evidence="2" id="KW-1003">Cell membrane</keyword>
<evidence type="ECO:0000256" key="2">
    <source>
        <dbReference type="ARBA" id="ARBA00022475"/>
    </source>
</evidence>
<organism evidence="9 10">
    <name type="scientific">Paractinoplanes ferrugineus</name>
    <dbReference type="NCBI Taxonomy" id="113564"/>
    <lineage>
        <taxon>Bacteria</taxon>
        <taxon>Bacillati</taxon>
        <taxon>Actinomycetota</taxon>
        <taxon>Actinomycetes</taxon>
        <taxon>Micromonosporales</taxon>
        <taxon>Micromonosporaceae</taxon>
        <taxon>Paractinoplanes</taxon>
    </lineage>
</organism>